<organism evidence="1">
    <name type="scientific">Medioppia subpectinata</name>
    <dbReference type="NCBI Taxonomy" id="1979941"/>
    <lineage>
        <taxon>Eukaryota</taxon>
        <taxon>Metazoa</taxon>
        <taxon>Ecdysozoa</taxon>
        <taxon>Arthropoda</taxon>
        <taxon>Chelicerata</taxon>
        <taxon>Arachnida</taxon>
        <taxon>Acari</taxon>
        <taxon>Acariformes</taxon>
        <taxon>Sarcoptiformes</taxon>
        <taxon>Oribatida</taxon>
        <taxon>Brachypylina</taxon>
        <taxon>Oppioidea</taxon>
        <taxon>Oppiidae</taxon>
        <taxon>Medioppia</taxon>
    </lineage>
</organism>
<dbReference type="Proteomes" id="UP000759131">
    <property type="component" value="Unassembled WGS sequence"/>
</dbReference>
<gene>
    <name evidence="1" type="ORF">OSB1V03_LOCUS6970</name>
</gene>
<protein>
    <submittedName>
        <fullName evidence="1">Uncharacterized protein</fullName>
    </submittedName>
</protein>
<sequence>MGRNSHEVRFFILVVTPSKEKGTKNALETGRTFATIFADMDFRQRLLDVHGEPEFKGILLKHAQDLASEQSNPTRRLGNHEPDLEFELYRLLTRIPFRDCYQIIETLFKERLSTGCLTAKKRNRDVDLLKVFAKTYGGECPTILVIILTL</sequence>
<feature type="non-terminal residue" evidence="1">
    <location>
        <position position="1"/>
    </location>
</feature>
<dbReference type="EMBL" id="OC858494">
    <property type="protein sequence ID" value="CAD7626537.1"/>
    <property type="molecule type" value="Genomic_DNA"/>
</dbReference>
<dbReference type="InterPro" id="IPR016152">
    <property type="entry name" value="PTrfase/Anion_transptr"/>
</dbReference>
<name>A0A7R9PZH8_9ACAR</name>
<dbReference type="OrthoDB" id="1735926at2759"/>
<keyword evidence="2" id="KW-1185">Reference proteome</keyword>
<evidence type="ECO:0000313" key="2">
    <source>
        <dbReference type="Proteomes" id="UP000759131"/>
    </source>
</evidence>
<dbReference type="EMBL" id="CAJPIZ010003919">
    <property type="protein sequence ID" value="CAG2106967.1"/>
    <property type="molecule type" value="Genomic_DNA"/>
</dbReference>
<proteinExistence type="predicted"/>
<accession>A0A7R9PZH8</accession>
<dbReference type="AlphaFoldDB" id="A0A7R9PZH8"/>
<dbReference type="Gene3D" id="3.40.930.10">
    <property type="entry name" value="Mannitol-specific EII, Chain A"/>
    <property type="match status" value="1"/>
</dbReference>
<reference evidence="1" key="1">
    <citation type="submission" date="2020-11" db="EMBL/GenBank/DDBJ databases">
        <authorList>
            <person name="Tran Van P."/>
        </authorList>
    </citation>
    <scope>NUCLEOTIDE SEQUENCE</scope>
</reference>
<dbReference type="SUPFAM" id="SSF55804">
    <property type="entry name" value="Phoshotransferase/anion transport protein"/>
    <property type="match status" value="1"/>
</dbReference>
<evidence type="ECO:0000313" key="1">
    <source>
        <dbReference type="EMBL" id="CAD7626537.1"/>
    </source>
</evidence>